<name>A0A6J0BM75_NEOLC</name>
<evidence type="ECO:0000313" key="11">
    <source>
        <dbReference type="RefSeq" id="XP_015514908.1"/>
    </source>
</evidence>
<dbReference type="CDD" id="cd19374">
    <property type="entry name" value="UDG-F3_SMUG1-like"/>
    <property type="match status" value="1"/>
</dbReference>
<dbReference type="InterPro" id="IPR036895">
    <property type="entry name" value="Uracil-DNA_glycosylase-like_sf"/>
</dbReference>
<keyword evidence="4" id="KW-0378">Hydrolase</keyword>
<dbReference type="GO" id="GO:0000703">
    <property type="term" value="F:oxidized pyrimidine nucleobase lesion DNA N-glycosylase activity"/>
    <property type="evidence" value="ECO:0007669"/>
    <property type="project" value="TreeGrafter"/>
</dbReference>
<evidence type="ECO:0000256" key="2">
    <source>
        <dbReference type="ARBA" id="ARBA00007889"/>
    </source>
</evidence>
<dbReference type="CTD" id="42078"/>
<keyword evidence="6" id="KW-0234">DNA repair</keyword>
<evidence type="ECO:0000256" key="5">
    <source>
        <dbReference type="ARBA" id="ARBA00023125"/>
    </source>
</evidence>
<evidence type="ECO:0000256" key="7">
    <source>
        <dbReference type="ARBA" id="ARBA00023242"/>
    </source>
</evidence>
<evidence type="ECO:0000256" key="1">
    <source>
        <dbReference type="ARBA" id="ARBA00004123"/>
    </source>
</evidence>
<dbReference type="SUPFAM" id="SSF52141">
    <property type="entry name" value="Uracil-DNA glycosylase-like"/>
    <property type="match status" value="1"/>
</dbReference>
<dbReference type="GeneID" id="107220723"/>
<accession>A0A6J0BM75</accession>
<dbReference type="Pfam" id="PF03167">
    <property type="entry name" value="UDG"/>
    <property type="match status" value="1"/>
</dbReference>
<dbReference type="RefSeq" id="XP_015514908.1">
    <property type="nucleotide sequence ID" value="XM_015659422.2"/>
</dbReference>
<feature type="region of interest" description="Disordered" evidence="8">
    <location>
        <begin position="25"/>
        <end position="45"/>
    </location>
</feature>
<dbReference type="AlphaFoldDB" id="A0A6J0BM75"/>
<dbReference type="PANTHER" id="PTHR13235">
    <property type="entry name" value="SINGLE-STRAND SELECTIVE MONOFUNCTIONAL URACIL DNA GLYCOSYLASE"/>
    <property type="match status" value="1"/>
</dbReference>
<dbReference type="PANTHER" id="PTHR13235:SF2">
    <property type="entry name" value="SINGLE-STRAND SELECTIVE MONOFUNCTIONAL URACIL DNA GLYCOSYLASE"/>
    <property type="match status" value="1"/>
</dbReference>
<comment type="subcellular location">
    <subcellularLocation>
        <location evidence="1">Nucleus</location>
    </subcellularLocation>
</comment>
<organism evidence="11">
    <name type="scientific">Neodiprion lecontei</name>
    <name type="common">Redheaded pine sawfly</name>
    <dbReference type="NCBI Taxonomy" id="441921"/>
    <lineage>
        <taxon>Eukaryota</taxon>
        <taxon>Metazoa</taxon>
        <taxon>Ecdysozoa</taxon>
        <taxon>Arthropoda</taxon>
        <taxon>Hexapoda</taxon>
        <taxon>Insecta</taxon>
        <taxon>Pterygota</taxon>
        <taxon>Neoptera</taxon>
        <taxon>Endopterygota</taxon>
        <taxon>Hymenoptera</taxon>
        <taxon>Tenthredinoidea</taxon>
        <taxon>Diprionidae</taxon>
        <taxon>Diprioninae</taxon>
        <taxon>Neodiprion</taxon>
    </lineage>
</organism>
<dbReference type="InParanoid" id="A0A6J0BM75"/>
<keyword evidence="10" id="KW-1185">Reference proteome</keyword>
<evidence type="ECO:0000256" key="4">
    <source>
        <dbReference type="ARBA" id="ARBA00022801"/>
    </source>
</evidence>
<keyword evidence="7" id="KW-0539">Nucleus</keyword>
<protein>
    <submittedName>
        <fullName evidence="11">Single-strand selective monofunctional uracil DNA glycosylase</fullName>
    </submittedName>
</protein>
<evidence type="ECO:0000256" key="8">
    <source>
        <dbReference type="SAM" id="MobiDB-lite"/>
    </source>
</evidence>
<dbReference type="InterPro" id="IPR039134">
    <property type="entry name" value="SMUG1"/>
</dbReference>
<evidence type="ECO:0000256" key="3">
    <source>
        <dbReference type="ARBA" id="ARBA00022763"/>
    </source>
</evidence>
<feature type="domain" description="Uracil-DNA glycosylase-like" evidence="9">
    <location>
        <begin position="124"/>
        <end position="302"/>
    </location>
</feature>
<dbReference type="InterPro" id="IPR005122">
    <property type="entry name" value="Uracil-DNA_glycosylase-like"/>
</dbReference>
<comment type="similarity">
    <text evidence="2">Belongs to the uracil-DNA glycosylase (UDG) superfamily. SMUG1 family.</text>
</comment>
<dbReference type="GO" id="GO:0003677">
    <property type="term" value="F:DNA binding"/>
    <property type="evidence" value="ECO:0007669"/>
    <property type="project" value="UniProtKB-KW"/>
</dbReference>
<dbReference type="FunFam" id="3.40.470.10:FF:000005">
    <property type="entry name" value="Single-strand selective monofunctional uracil DNA glycosylase"/>
    <property type="match status" value="1"/>
</dbReference>
<reference evidence="11" key="1">
    <citation type="submission" date="2025-08" db="UniProtKB">
        <authorList>
            <consortium name="RefSeq"/>
        </authorList>
    </citation>
    <scope>IDENTIFICATION</scope>
    <source>
        <tissue evidence="11">Thorax and Abdomen</tissue>
    </source>
</reference>
<feature type="compositionally biased region" description="Acidic residues" evidence="8">
    <location>
        <begin position="30"/>
        <end position="45"/>
    </location>
</feature>
<dbReference type="GO" id="GO:0006284">
    <property type="term" value="P:base-excision repair"/>
    <property type="evidence" value="ECO:0007669"/>
    <property type="project" value="InterPro"/>
</dbReference>
<keyword evidence="5" id="KW-0238">DNA-binding</keyword>
<proteinExistence type="inferred from homology"/>
<dbReference type="OrthoDB" id="408702at2759"/>
<dbReference type="FunCoup" id="A0A6J0BM75">
    <property type="interactions" value="826"/>
</dbReference>
<evidence type="ECO:0000259" key="9">
    <source>
        <dbReference type="Pfam" id="PF03167"/>
    </source>
</evidence>
<gene>
    <name evidence="11" type="primary">LOC107220723</name>
</gene>
<evidence type="ECO:0000313" key="10">
    <source>
        <dbReference type="Proteomes" id="UP000829291"/>
    </source>
</evidence>
<dbReference type="GO" id="GO:0005634">
    <property type="term" value="C:nucleus"/>
    <property type="evidence" value="ECO:0007669"/>
    <property type="project" value="UniProtKB-SubCell"/>
</dbReference>
<sequence length="322" mass="36941">MTSSKRAKIEYDDLPLDLSLKKVPEKMAEDEYDDEDDEEVEEEEVEVERDKSLVKISPLDESGVFIVPAVPPLSHPILKIPEKLLSLEWLLTEELRCIQFQLPVEYVYNPIEYAFDVHAKYVRKYCQTTKKILFLGMNPGPWGMTQTGVPFGEVKMVRDWLGLSGCIGKPVREQPDRKVTGFACTRSEISGRRFWGLFKDVCQTPENFFRHSYLHNYCPIALMDTKGRNITPAELKGLEQKTLYYRCDEALVATIKLLRIEIVIGIGRFAEKRAQTVVKTAGLPTQVLCIPHPSPRSLGNENWSEKAAQRLQELNLLRYFAK</sequence>
<dbReference type="Proteomes" id="UP000829291">
    <property type="component" value="Chromosome 5"/>
</dbReference>
<evidence type="ECO:0000256" key="6">
    <source>
        <dbReference type="ARBA" id="ARBA00023204"/>
    </source>
</evidence>
<keyword evidence="3" id="KW-0227">DNA damage</keyword>
<dbReference type="KEGG" id="nlo:107220723"/>
<dbReference type="Gene3D" id="3.40.470.10">
    <property type="entry name" value="Uracil-DNA glycosylase-like domain"/>
    <property type="match status" value="1"/>
</dbReference>
<dbReference type="GO" id="GO:0017065">
    <property type="term" value="F:single-strand selective uracil DNA N-glycosylase activity"/>
    <property type="evidence" value="ECO:0007669"/>
    <property type="project" value="InterPro"/>
</dbReference>